<dbReference type="SUPFAM" id="SSF52402">
    <property type="entry name" value="Adenine nucleotide alpha hydrolases-like"/>
    <property type="match status" value="1"/>
</dbReference>
<protein>
    <submittedName>
        <fullName evidence="8">Receptor-like cytosolic serine/threonine-protein kinase RBK1</fullName>
    </submittedName>
</protein>
<dbReference type="InterPro" id="IPR014729">
    <property type="entry name" value="Rossmann-like_a/b/a_fold"/>
</dbReference>
<proteinExistence type="predicted"/>
<dbReference type="GO" id="GO:0005524">
    <property type="term" value="F:ATP binding"/>
    <property type="evidence" value="ECO:0007669"/>
    <property type="project" value="UniProtKB-UniRule"/>
</dbReference>
<dbReference type="PROSITE" id="PS50011">
    <property type="entry name" value="PROTEIN_KINASE_DOM"/>
    <property type="match status" value="1"/>
</dbReference>
<feature type="domain" description="Protein kinase" evidence="7">
    <location>
        <begin position="316"/>
        <end position="597"/>
    </location>
</feature>
<comment type="caution">
    <text evidence="8">The sequence shown here is derived from an EMBL/GenBank/DDBJ whole genome shotgun (WGS) entry which is preliminary data.</text>
</comment>
<dbReference type="Pfam" id="PF07714">
    <property type="entry name" value="PK_Tyr_Ser-Thr"/>
    <property type="match status" value="1"/>
</dbReference>
<evidence type="ECO:0000259" key="7">
    <source>
        <dbReference type="PROSITE" id="PS50011"/>
    </source>
</evidence>
<accession>A0AAX6E0R1</accession>
<feature type="binding site" evidence="6">
    <location>
        <position position="344"/>
    </location>
    <ligand>
        <name>ATP</name>
        <dbReference type="ChEBI" id="CHEBI:30616"/>
    </ligand>
</feature>
<gene>
    <name evidence="8" type="ORF">M6B38_215810</name>
</gene>
<name>A0AAX6E0R1_IRIPA</name>
<dbReference type="Proteomes" id="UP001140949">
    <property type="component" value="Unassembled WGS sequence"/>
</dbReference>
<dbReference type="InterPro" id="IPR017441">
    <property type="entry name" value="Protein_kinase_ATP_BS"/>
</dbReference>
<dbReference type="SMART" id="SM00220">
    <property type="entry name" value="S_TKc"/>
    <property type="match status" value="1"/>
</dbReference>
<keyword evidence="5 6" id="KW-0067">ATP-binding</keyword>
<dbReference type="CDD" id="cd14066">
    <property type="entry name" value="STKc_IRAK"/>
    <property type="match status" value="1"/>
</dbReference>
<dbReference type="InterPro" id="IPR046958">
    <property type="entry name" value="RBK1/2/STUNTED"/>
</dbReference>
<keyword evidence="4 8" id="KW-0418">Kinase</keyword>
<evidence type="ECO:0000256" key="3">
    <source>
        <dbReference type="ARBA" id="ARBA00022741"/>
    </source>
</evidence>
<dbReference type="InterPro" id="IPR011009">
    <property type="entry name" value="Kinase-like_dom_sf"/>
</dbReference>
<dbReference type="PANTHER" id="PTHR47987">
    <property type="entry name" value="OS08G0249100 PROTEIN"/>
    <property type="match status" value="1"/>
</dbReference>
<evidence type="ECO:0000313" key="9">
    <source>
        <dbReference type="Proteomes" id="UP001140949"/>
    </source>
</evidence>
<dbReference type="PROSITE" id="PS00107">
    <property type="entry name" value="PROTEIN_KINASE_ATP"/>
    <property type="match status" value="1"/>
</dbReference>
<sequence length="665" mass="73200">MIVVDMEKSSSAESRCVMVGLQMDRHGSELVVYAISKVAREGDRVVAVHVSRTSDLCSSSNQALIKALDNFLSAYQGLCNLNQVVLAGRVARGTSVKKVLVKEAASCGAATVVVGLNKNCSLSGSSSVAKYCAKKLRPTTALIAVQNGRVVFERAATKTTSGEAGKPNIRSILHPSVGMDTEAIIPSSESRLTPNSSNVVIEEGWNDRRLVVHGTTTTRCDSSGITLLVRRLPEPNVGWPLLRRAIRANAEPLKEAEPHNMSVVQWVMNLPDRSTTCTPSAAPTDLIKDLEAILRKNSSTCRWFQHEELQSSTNQFSTEKLIGKGGSSQVFKGDLPDGQQVAIKLSELSNETSGAFLSEVDIITTLQHEHIVPLIGICVERRSSLSIYDYFPRGSLEENLHGKRSKSPLSWEIRFKVAVGVAEGLNYLHCGTSRQVIHRDIKSSNILLTEEYEPKISDFGLAMWAPTDKSFETQNDIVGTFGYLAPEYFMYGKVSDKTDVYAYGVVLLELLTGRKPISDERPKGEESLVVWATRVLERGDMKEMLDSDLDGNCDDEDQIRRLVLIATLCIRRSARLRPQMSQVLMLLKGEDAIDPWITLGGSISSEEQDCQDEEACPVSSVGSHLSLALLDVEEDDASSISFEQNHLSSLDEYLRERWSRSPSFD</sequence>
<evidence type="ECO:0000256" key="1">
    <source>
        <dbReference type="ARBA" id="ARBA00022527"/>
    </source>
</evidence>
<evidence type="ECO:0000313" key="8">
    <source>
        <dbReference type="EMBL" id="KAJ6797648.1"/>
    </source>
</evidence>
<dbReference type="Gene3D" id="1.10.510.10">
    <property type="entry name" value="Transferase(Phosphotransferase) domain 1"/>
    <property type="match status" value="1"/>
</dbReference>
<dbReference type="InterPro" id="IPR008271">
    <property type="entry name" value="Ser/Thr_kinase_AS"/>
</dbReference>
<evidence type="ECO:0000256" key="6">
    <source>
        <dbReference type="PROSITE-ProRule" id="PRU10141"/>
    </source>
</evidence>
<dbReference type="InterPro" id="IPR001245">
    <property type="entry name" value="Ser-Thr/Tyr_kinase_cat_dom"/>
</dbReference>
<dbReference type="PROSITE" id="PS00108">
    <property type="entry name" value="PROTEIN_KINASE_ST"/>
    <property type="match status" value="1"/>
</dbReference>
<evidence type="ECO:0000256" key="5">
    <source>
        <dbReference type="ARBA" id="ARBA00022840"/>
    </source>
</evidence>
<dbReference type="FunFam" id="3.30.200.20:FF:000268">
    <property type="entry name" value="probable receptor-like serine/threonine-protein kinase At5g57670"/>
    <property type="match status" value="1"/>
</dbReference>
<keyword evidence="1" id="KW-0723">Serine/threonine-protein kinase</keyword>
<dbReference type="Gene3D" id="3.40.50.620">
    <property type="entry name" value="HUPs"/>
    <property type="match status" value="1"/>
</dbReference>
<dbReference type="PANTHER" id="PTHR47987:SF11">
    <property type="entry name" value="RECEPTOR-LIKE CYTOSOLIC SERINE_THREONINE-PROTEIN KINASE RBK1 ISOFORM X1"/>
    <property type="match status" value="1"/>
</dbReference>
<keyword evidence="9" id="KW-1185">Reference proteome</keyword>
<reference evidence="8" key="1">
    <citation type="journal article" date="2023" name="GigaByte">
        <title>Genome assembly of the bearded iris, Iris pallida Lam.</title>
        <authorList>
            <person name="Bruccoleri R.E."/>
            <person name="Oakeley E.J."/>
            <person name="Faust A.M.E."/>
            <person name="Altorfer M."/>
            <person name="Dessus-Babus S."/>
            <person name="Burckhardt D."/>
            <person name="Oertli M."/>
            <person name="Naumann U."/>
            <person name="Petersen F."/>
            <person name="Wong J."/>
        </authorList>
    </citation>
    <scope>NUCLEOTIDE SEQUENCE</scope>
    <source>
        <strain evidence="8">GSM-AAB239-AS_SAM_17_03QT</strain>
    </source>
</reference>
<dbReference type="InterPro" id="IPR000719">
    <property type="entry name" value="Prot_kinase_dom"/>
</dbReference>
<keyword evidence="2" id="KW-0808">Transferase</keyword>
<dbReference type="SUPFAM" id="SSF56112">
    <property type="entry name" value="Protein kinase-like (PK-like)"/>
    <property type="match status" value="1"/>
</dbReference>
<keyword evidence="3 6" id="KW-0547">Nucleotide-binding</keyword>
<organism evidence="8 9">
    <name type="scientific">Iris pallida</name>
    <name type="common">Sweet iris</name>
    <dbReference type="NCBI Taxonomy" id="29817"/>
    <lineage>
        <taxon>Eukaryota</taxon>
        <taxon>Viridiplantae</taxon>
        <taxon>Streptophyta</taxon>
        <taxon>Embryophyta</taxon>
        <taxon>Tracheophyta</taxon>
        <taxon>Spermatophyta</taxon>
        <taxon>Magnoliopsida</taxon>
        <taxon>Liliopsida</taxon>
        <taxon>Asparagales</taxon>
        <taxon>Iridaceae</taxon>
        <taxon>Iridoideae</taxon>
        <taxon>Irideae</taxon>
        <taxon>Iris</taxon>
    </lineage>
</organism>
<dbReference type="AlphaFoldDB" id="A0AAX6E0R1"/>
<dbReference type="Gene3D" id="3.30.200.20">
    <property type="entry name" value="Phosphorylase Kinase, domain 1"/>
    <property type="match status" value="1"/>
</dbReference>
<dbReference type="EMBL" id="JANAVB010040817">
    <property type="protein sequence ID" value="KAJ6797648.1"/>
    <property type="molecule type" value="Genomic_DNA"/>
</dbReference>
<evidence type="ECO:0000256" key="4">
    <source>
        <dbReference type="ARBA" id="ARBA00022777"/>
    </source>
</evidence>
<dbReference type="GO" id="GO:0004672">
    <property type="term" value="F:protein kinase activity"/>
    <property type="evidence" value="ECO:0007669"/>
    <property type="project" value="InterPro"/>
</dbReference>
<evidence type="ECO:0000256" key="2">
    <source>
        <dbReference type="ARBA" id="ARBA00022679"/>
    </source>
</evidence>
<dbReference type="FunFam" id="1.10.510.10:FF:000284">
    <property type="entry name" value="Putative receptor-like serine/threonine-protein kinase"/>
    <property type="match status" value="1"/>
</dbReference>
<keyword evidence="8" id="KW-0675">Receptor</keyword>
<reference evidence="8" key="2">
    <citation type="submission" date="2023-04" db="EMBL/GenBank/DDBJ databases">
        <authorList>
            <person name="Bruccoleri R.E."/>
            <person name="Oakeley E.J."/>
            <person name="Faust A.-M."/>
            <person name="Dessus-Babus S."/>
            <person name="Altorfer M."/>
            <person name="Burckhardt D."/>
            <person name="Oertli M."/>
            <person name="Naumann U."/>
            <person name="Petersen F."/>
            <person name="Wong J."/>
        </authorList>
    </citation>
    <scope>NUCLEOTIDE SEQUENCE</scope>
    <source>
        <strain evidence="8">GSM-AAB239-AS_SAM_17_03QT</strain>
        <tissue evidence="8">Leaf</tissue>
    </source>
</reference>